<feature type="transmembrane region" description="Helical" evidence="6">
    <location>
        <begin position="156"/>
        <end position="178"/>
    </location>
</feature>
<dbReference type="PANTHER" id="PTHR31272">
    <property type="entry name" value="CYTOCHROME C-TYPE BIOGENESIS PROTEIN HI_1454-RELATED"/>
    <property type="match status" value="1"/>
</dbReference>
<feature type="transmembrane region" description="Helical" evidence="6">
    <location>
        <begin position="6"/>
        <end position="35"/>
    </location>
</feature>
<keyword evidence="3 6" id="KW-0812">Transmembrane</keyword>
<dbReference type="EMBL" id="PEZZ01000042">
    <property type="protein sequence ID" value="PIS04685.1"/>
    <property type="molecule type" value="Genomic_DNA"/>
</dbReference>
<keyword evidence="5 6" id="KW-0472">Membrane</keyword>
<gene>
    <name evidence="8" type="ORF">COT81_05185</name>
</gene>
<evidence type="ECO:0000259" key="7">
    <source>
        <dbReference type="Pfam" id="PF02683"/>
    </source>
</evidence>
<evidence type="ECO:0000256" key="3">
    <source>
        <dbReference type="ARBA" id="ARBA00022692"/>
    </source>
</evidence>
<dbReference type="Proteomes" id="UP000230935">
    <property type="component" value="Unassembled WGS sequence"/>
</dbReference>
<dbReference type="GO" id="GO:0017004">
    <property type="term" value="P:cytochrome complex assembly"/>
    <property type="evidence" value="ECO:0007669"/>
    <property type="project" value="InterPro"/>
</dbReference>
<evidence type="ECO:0000256" key="6">
    <source>
        <dbReference type="SAM" id="Phobius"/>
    </source>
</evidence>
<feature type="transmembrane region" description="Helical" evidence="6">
    <location>
        <begin position="263"/>
        <end position="281"/>
    </location>
</feature>
<dbReference type="PANTHER" id="PTHR31272:SF9">
    <property type="entry name" value="BLL1027 PROTEIN"/>
    <property type="match status" value="1"/>
</dbReference>
<evidence type="ECO:0000256" key="4">
    <source>
        <dbReference type="ARBA" id="ARBA00022989"/>
    </source>
</evidence>
<organism evidence="8 9">
    <name type="scientific">Candidatus Buchananbacteria bacterium CG10_big_fil_rev_8_21_14_0_10_42_9</name>
    <dbReference type="NCBI Taxonomy" id="1974526"/>
    <lineage>
        <taxon>Bacteria</taxon>
        <taxon>Candidatus Buchananiibacteriota</taxon>
    </lineage>
</organism>
<dbReference type="AlphaFoldDB" id="A0A2H0VZZ1"/>
<sequence>MDVILGASIIAAFFAGMVALFAPCCITVLLPTYLASAFRERKQMLKMTFVFFGGIAVVLVPIGLGAAGLAEVFKSAHRELYVFGGGLMIIFGIMSFLGKGKSIIPMPKLWQAKLNVTHTKSVFLLGIFSGAATSCCAPVLAGAVTLAVISGTFWKALIVTFAYVFGMTFPLFLAAYFYDKFKLEKNKLIQGKVWSVKLAKKTYYVHSSNILAGSVFLLMGIMLWWLALSGNAFWSPAWQAKLGNALQQRSENIVETLMSVPDVVWGVMVVGFFSYLAFVAWKNNK</sequence>
<keyword evidence="4 6" id="KW-1133">Transmembrane helix</keyword>
<dbReference type="InterPro" id="IPR051790">
    <property type="entry name" value="Cytochrome_c-biogenesis_DsbD"/>
</dbReference>
<evidence type="ECO:0000313" key="9">
    <source>
        <dbReference type="Proteomes" id="UP000230935"/>
    </source>
</evidence>
<accession>A0A2H0VZZ1</accession>
<dbReference type="Pfam" id="PF02683">
    <property type="entry name" value="DsbD_TM"/>
    <property type="match status" value="1"/>
</dbReference>
<reference evidence="9" key="1">
    <citation type="submission" date="2017-09" db="EMBL/GenBank/DDBJ databases">
        <title>Depth-based differentiation of microbial function through sediment-hosted aquifers and enrichment of novel symbionts in the deep terrestrial subsurface.</title>
        <authorList>
            <person name="Probst A.J."/>
            <person name="Ladd B."/>
            <person name="Jarett J.K."/>
            <person name="Geller-Mcgrath D.E."/>
            <person name="Sieber C.M.K."/>
            <person name="Emerson J.B."/>
            <person name="Anantharaman K."/>
            <person name="Thomas B.C."/>
            <person name="Malmstrom R."/>
            <person name="Stieglmeier M."/>
            <person name="Klingl A."/>
            <person name="Woyke T."/>
            <person name="Ryan C.M."/>
            <person name="Banfield J.F."/>
        </authorList>
    </citation>
    <scope>NUCLEOTIDE SEQUENCE [LARGE SCALE GENOMIC DNA]</scope>
</reference>
<feature type="transmembrane region" description="Helical" evidence="6">
    <location>
        <begin position="80"/>
        <end position="100"/>
    </location>
</feature>
<comment type="subcellular location">
    <subcellularLocation>
        <location evidence="1">Membrane</location>
        <topology evidence="1">Multi-pass membrane protein</topology>
    </subcellularLocation>
</comment>
<evidence type="ECO:0000313" key="8">
    <source>
        <dbReference type="EMBL" id="PIS04685.1"/>
    </source>
</evidence>
<evidence type="ECO:0000256" key="5">
    <source>
        <dbReference type="ARBA" id="ARBA00023136"/>
    </source>
</evidence>
<proteinExistence type="inferred from homology"/>
<dbReference type="InterPro" id="IPR003834">
    <property type="entry name" value="Cyt_c_assmbl_TM_dom"/>
</dbReference>
<feature type="transmembrane region" description="Helical" evidence="6">
    <location>
        <begin position="47"/>
        <end position="68"/>
    </location>
</feature>
<dbReference type="GO" id="GO:0016020">
    <property type="term" value="C:membrane"/>
    <property type="evidence" value="ECO:0007669"/>
    <property type="project" value="UniProtKB-SubCell"/>
</dbReference>
<name>A0A2H0VZZ1_9BACT</name>
<evidence type="ECO:0000256" key="2">
    <source>
        <dbReference type="ARBA" id="ARBA00006143"/>
    </source>
</evidence>
<comment type="similarity">
    <text evidence="2">Belongs to the DsbD family.</text>
</comment>
<evidence type="ECO:0000256" key="1">
    <source>
        <dbReference type="ARBA" id="ARBA00004141"/>
    </source>
</evidence>
<feature type="domain" description="Cytochrome C biogenesis protein transmembrane" evidence="7">
    <location>
        <begin position="9"/>
        <end position="180"/>
    </location>
</feature>
<feature type="transmembrane region" description="Helical" evidence="6">
    <location>
        <begin position="121"/>
        <end position="150"/>
    </location>
</feature>
<comment type="caution">
    <text evidence="8">The sequence shown here is derived from an EMBL/GenBank/DDBJ whole genome shotgun (WGS) entry which is preliminary data.</text>
</comment>
<feature type="transmembrane region" description="Helical" evidence="6">
    <location>
        <begin position="210"/>
        <end position="228"/>
    </location>
</feature>
<protein>
    <submittedName>
        <fullName evidence="8">Cytochrome c biogenesis protein CcdA</fullName>
    </submittedName>
</protein>